<evidence type="ECO:0000256" key="1">
    <source>
        <dbReference type="ARBA" id="ARBA00004651"/>
    </source>
</evidence>
<dbReference type="SUPFAM" id="SSF81665">
    <property type="entry name" value="Calcium ATPase, transmembrane domain M"/>
    <property type="match status" value="1"/>
</dbReference>
<dbReference type="PRINTS" id="PR00119">
    <property type="entry name" value="CATATPASE"/>
</dbReference>
<dbReference type="PANTHER" id="PTHR48085">
    <property type="entry name" value="CADMIUM/ZINC-TRANSPORTING ATPASE HMA2-RELATED"/>
    <property type="match status" value="1"/>
</dbReference>
<keyword evidence="4" id="KW-0104">Cadmium</keyword>
<dbReference type="SFLD" id="SFLDS00003">
    <property type="entry name" value="Haloacid_Dehalogenase"/>
    <property type="match status" value="1"/>
</dbReference>
<dbReference type="Gene3D" id="3.40.1110.10">
    <property type="entry name" value="Calcium-transporting ATPase, cytoplasmic domain N"/>
    <property type="match status" value="1"/>
</dbReference>
<gene>
    <name evidence="19" type="ORF">AWN73_13180</name>
</gene>
<comment type="caution">
    <text evidence="19">The sequence shown here is derived from an EMBL/GenBank/DDBJ whole genome shotgun (WGS) entry which is preliminary data.</text>
</comment>
<dbReference type="InterPro" id="IPR023299">
    <property type="entry name" value="ATPase_P-typ_cyto_dom_N"/>
</dbReference>
<dbReference type="Pfam" id="PF00403">
    <property type="entry name" value="HMA"/>
    <property type="match status" value="2"/>
</dbReference>
<evidence type="ECO:0000313" key="20">
    <source>
        <dbReference type="Proteomes" id="UP000238081"/>
    </source>
</evidence>
<keyword evidence="8 17" id="KW-0547">Nucleotide-binding</keyword>
<dbReference type="RefSeq" id="WP_043666186.1">
    <property type="nucleotide sequence ID" value="NZ_JSEG01000021.1"/>
</dbReference>
<evidence type="ECO:0000256" key="7">
    <source>
        <dbReference type="ARBA" id="ARBA00022723"/>
    </source>
</evidence>
<comment type="catalytic activity">
    <reaction evidence="16">
        <text>Cd(2+)(in) + ATP + H2O = Cd(2+)(out) + ADP + phosphate + H(+)</text>
        <dbReference type="Rhea" id="RHEA:12132"/>
        <dbReference type="ChEBI" id="CHEBI:15377"/>
        <dbReference type="ChEBI" id="CHEBI:15378"/>
        <dbReference type="ChEBI" id="CHEBI:30616"/>
        <dbReference type="ChEBI" id="CHEBI:43474"/>
        <dbReference type="ChEBI" id="CHEBI:48775"/>
        <dbReference type="ChEBI" id="CHEBI:456216"/>
        <dbReference type="EC" id="7.2.2.21"/>
    </reaction>
</comment>
<evidence type="ECO:0000259" key="18">
    <source>
        <dbReference type="PROSITE" id="PS50846"/>
    </source>
</evidence>
<dbReference type="PROSITE" id="PS50846">
    <property type="entry name" value="HMA_2"/>
    <property type="match status" value="2"/>
</dbReference>
<dbReference type="SUPFAM" id="SSF81653">
    <property type="entry name" value="Calcium ATPase, transduction domain A"/>
    <property type="match status" value="1"/>
</dbReference>
<evidence type="ECO:0000256" key="15">
    <source>
        <dbReference type="ARBA" id="ARBA00047308"/>
    </source>
</evidence>
<dbReference type="InterPro" id="IPR006121">
    <property type="entry name" value="HMA_dom"/>
</dbReference>
<dbReference type="FunFam" id="3.40.1110.10:FF:000066">
    <property type="entry name" value="Cadmium-translocating P-type ATPase"/>
    <property type="match status" value="1"/>
</dbReference>
<dbReference type="SFLD" id="SFLDG00002">
    <property type="entry name" value="C1.7:_P-type_atpase_like"/>
    <property type="match status" value="1"/>
</dbReference>
<evidence type="ECO:0000256" key="3">
    <source>
        <dbReference type="ARBA" id="ARBA00022475"/>
    </source>
</evidence>
<keyword evidence="7 17" id="KW-0479">Metal-binding</keyword>
<reference evidence="19 20" key="1">
    <citation type="submission" date="2016-01" db="EMBL/GenBank/DDBJ databases">
        <title>Characterization of the Clostridium difficile lineages that are prevalent in Hong Kong and China.</title>
        <authorList>
            <person name="Kwok J.S.-L."/>
            <person name="Lam W.-Y."/>
            <person name="Ip M."/>
            <person name="Chan T.-F."/>
            <person name="Hawkey P.M."/>
            <person name="Tsui S.K.-W."/>
        </authorList>
    </citation>
    <scope>NUCLEOTIDE SEQUENCE [LARGE SCALE GENOMIC DNA]</scope>
    <source>
        <strain evidence="19 20">300064</strain>
    </source>
</reference>
<dbReference type="Gene3D" id="3.30.70.100">
    <property type="match status" value="2"/>
</dbReference>
<dbReference type="CDD" id="cd00371">
    <property type="entry name" value="HMA"/>
    <property type="match status" value="2"/>
</dbReference>
<dbReference type="AlphaFoldDB" id="A0A2S7FBE0"/>
<dbReference type="InterPro" id="IPR044492">
    <property type="entry name" value="P_typ_ATPase_HD_dom"/>
</dbReference>
<dbReference type="Proteomes" id="UP000238081">
    <property type="component" value="Unassembled WGS sequence"/>
</dbReference>
<evidence type="ECO:0000256" key="17">
    <source>
        <dbReference type="RuleBase" id="RU362081"/>
    </source>
</evidence>
<dbReference type="InterPro" id="IPR036412">
    <property type="entry name" value="HAD-like_sf"/>
</dbReference>
<feature type="transmembrane region" description="Helical" evidence="17">
    <location>
        <begin position="441"/>
        <end position="461"/>
    </location>
</feature>
<dbReference type="InterPro" id="IPR051014">
    <property type="entry name" value="Cation_Transport_ATPase_IB"/>
</dbReference>
<keyword evidence="9" id="KW-0862">Zinc</keyword>
<accession>A0A2S7FBE0</accession>
<dbReference type="Pfam" id="PF00702">
    <property type="entry name" value="Hydrolase"/>
    <property type="match status" value="1"/>
</dbReference>
<keyword evidence="5" id="KW-0597">Phosphoprotein</keyword>
<dbReference type="InterPro" id="IPR008250">
    <property type="entry name" value="ATPase_P-typ_transduc_dom_A_sf"/>
</dbReference>
<evidence type="ECO:0000256" key="8">
    <source>
        <dbReference type="ARBA" id="ARBA00022741"/>
    </source>
</evidence>
<evidence type="ECO:0000256" key="10">
    <source>
        <dbReference type="ARBA" id="ARBA00022840"/>
    </source>
</evidence>
<evidence type="ECO:0000256" key="5">
    <source>
        <dbReference type="ARBA" id="ARBA00022553"/>
    </source>
</evidence>
<dbReference type="GO" id="GO:0016887">
    <property type="term" value="F:ATP hydrolysis activity"/>
    <property type="evidence" value="ECO:0007669"/>
    <property type="project" value="InterPro"/>
</dbReference>
<protein>
    <submittedName>
        <fullName evidence="19">ATPase</fullName>
    </submittedName>
</protein>
<dbReference type="CDD" id="cd07548">
    <property type="entry name" value="P-type_ATPase-Cd_Zn_Co_like"/>
    <property type="match status" value="1"/>
</dbReference>
<dbReference type="PROSITE" id="PS00154">
    <property type="entry name" value="ATPASE_E1_E2"/>
    <property type="match status" value="1"/>
</dbReference>
<organism evidence="19 20">
    <name type="scientific">Clostridium butyricum</name>
    <dbReference type="NCBI Taxonomy" id="1492"/>
    <lineage>
        <taxon>Bacteria</taxon>
        <taxon>Bacillati</taxon>
        <taxon>Bacillota</taxon>
        <taxon>Clostridia</taxon>
        <taxon>Eubacteriales</taxon>
        <taxon>Clostridiaceae</taxon>
        <taxon>Clostridium</taxon>
    </lineage>
</organism>
<dbReference type="InterPro" id="IPR018303">
    <property type="entry name" value="ATPase_P-typ_P_site"/>
</dbReference>
<dbReference type="FunFam" id="2.70.150.10:FF:000002">
    <property type="entry name" value="Copper-transporting ATPase 1, putative"/>
    <property type="match status" value="1"/>
</dbReference>
<dbReference type="EMBL" id="LRDH01000104">
    <property type="protein sequence ID" value="PPV14940.1"/>
    <property type="molecule type" value="Genomic_DNA"/>
</dbReference>
<dbReference type="GO" id="GO:0008551">
    <property type="term" value="F:P-type cadmium transporter activity"/>
    <property type="evidence" value="ECO:0007669"/>
    <property type="project" value="UniProtKB-EC"/>
</dbReference>
<feature type="transmembrane region" description="Helical" evidence="17">
    <location>
        <begin position="239"/>
        <end position="256"/>
    </location>
</feature>
<name>A0A2S7FBE0_CLOBU</name>
<keyword evidence="10 17" id="KW-0067">ATP-binding</keyword>
<keyword evidence="3 17" id="KW-1003">Cell membrane</keyword>
<dbReference type="GO" id="GO:0005524">
    <property type="term" value="F:ATP binding"/>
    <property type="evidence" value="ECO:0007669"/>
    <property type="project" value="UniProtKB-UniRule"/>
</dbReference>
<dbReference type="PANTHER" id="PTHR48085:SF5">
    <property type="entry name" value="CADMIUM_ZINC-TRANSPORTING ATPASE HMA4-RELATED"/>
    <property type="match status" value="1"/>
</dbReference>
<evidence type="ECO:0000256" key="9">
    <source>
        <dbReference type="ARBA" id="ARBA00022833"/>
    </source>
</evidence>
<dbReference type="InterPro" id="IPR036163">
    <property type="entry name" value="HMA_dom_sf"/>
</dbReference>
<keyword evidence="13 17" id="KW-1133">Transmembrane helix</keyword>
<dbReference type="Gene3D" id="2.70.150.10">
    <property type="entry name" value="Calcium-transporting ATPase, cytoplasmic transduction domain A"/>
    <property type="match status" value="1"/>
</dbReference>
<evidence type="ECO:0000256" key="13">
    <source>
        <dbReference type="ARBA" id="ARBA00022989"/>
    </source>
</evidence>
<proteinExistence type="inferred from homology"/>
<feature type="transmembrane region" description="Helical" evidence="17">
    <location>
        <begin position="776"/>
        <end position="794"/>
    </location>
</feature>
<dbReference type="InterPro" id="IPR023298">
    <property type="entry name" value="ATPase_P-typ_TM_dom_sf"/>
</dbReference>
<keyword evidence="14 17" id="KW-0472">Membrane</keyword>
<evidence type="ECO:0000313" key="19">
    <source>
        <dbReference type="EMBL" id="PPV14940.1"/>
    </source>
</evidence>
<dbReference type="GO" id="GO:0016463">
    <property type="term" value="F:P-type zinc transporter activity"/>
    <property type="evidence" value="ECO:0007669"/>
    <property type="project" value="UniProtKB-EC"/>
</dbReference>
<keyword evidence="6 17" id="KW-0812">Transmembrane</keyword>
<feature type="domain" description="HMA" evidence="18">
    <location>
        <begin position="98"/>
        <end position="167"/>
    </location>
</feature>
<feature type="transmembrane region" description="Helical" evidence="17">
    <location>
        <begin position="473"/>
        <end position="494"/>
    </location>
</feature>
<evidence type="ECO:0000256" key="4">
    <source>
        <dbReference type="ARBA" id="ARBA00022539"/>
    </source>
</evidence>
<comment type="similarity">
    <text evidence="2 17">Belongs to the cation transport ATPase (P-type) (TC 3.A.3) family. Type IB subfamily.</text>
</comment>
<dbReference type="SUPFAM" id="SSF56784">
    <property type="entry name" value="HAD-like"/>
    <property type="match status" value="1"/>
</dbReference>
<dbReference type="NCBIfam" id="TIGR01525">
    <property type="entry name" value="ATPase-IB_hvy"/>
    <property type="match status" value="1"/>
</dbReference>
<comment type="subcellular location">
    <subcellularLocation>
        <location evidence="1">Cell membrane</location>
        <topology evidence="1">Multi-pass membrane protein</topology>
    </subcellularLocation>
</comment>
<dbReference type="NCBIfam" id="TIGR01512">
    <property type="entry name" value="ATPase-IB2_Cd"/>
    <property type="match status" value="1"/>
</dbReference>
<evidence type="ECO:0000256" key="2">
    <source>
        <dbReference type="ARBA" id="ARBA00006024"/>
    </source>
</evidence>
<evidence type="ECO:0000256" key="11">
    <source>
        <dbReference type="ARBA" id="ARBA00022842"/>
    </source>
</evidence>
<evidence type="ECO:0000256" key="6">
    <source>
        <dbReference type="ARBA" id="ARBA00022692"/>
    </source>
</evidence>
<evidence type="ECO:0000256" key="14">
    <source>
        <dbReference type="ARBA" id="ARBA00023136"/>
    </source>
</evidence>
<sequence length="821" mass="90799">MYKEFKLNLKGLDCANCANKIEDRVNKLEEVEEANMNFSLGRINIKIKNEDYKQNVINHVITIVKELEPDVEVSEYKKVSKPLKKPNSNNHTNTNKNNEIKLILDGLNCANCANKIEARVNNLENVIEASLNFSVSKLLIKCNENIEKVTIIDSVKKIVKELEPDVVVKEDGKQKQIKDIKNHEHQHCDGECCKHDEGQVLDTENEKVYESGFLKKNWSLLLGIVLYGTALIFEDKEYINLILFLVAYILVGGKVVMTALRNITRGQVFDENFLMTIATLGAFIIGEYPEAVAVMIFYEVGELFQSYAVNRSRKSITSLMDLRSDYANLLTESGEKTVDPEDVNIDDVIIVKPGERVPLDGILIDGICSLDTSALTGESIPRDVQIDDEILSGTINLNSVIKVKVTKVFGESTISRILEMVENAGNKKAHTEKFITKFCKYYTPIVVFSAVAIAIIPPFVIKDANFSTWIYRALSFLVVSCPCALVVSVPLGLFSGIGGASRKGILVKGGNYLEALKDVDIVVFDKTGTLTKGSFKVSEVNVYNISKDRLIEIAALGESFSNHPIAQSIVKEYNKEIDKSRIKNYTELSGHGIKAEIDEEEVLLGNFKLMKKYNIECKETQSVGTVVYVAISEKYVGSIVIEDAIKEDSKEAVKRLKNLGIRKVVMLTGDNKKVAEKVGNELEIDEIYGELLPGDKVSKVEELLNNNSNNKLVFVGDGINDAPVLARADIGVAMGGIGSDAAIEAADVVLMKDSINSLADAIVIGRKTNKILWQNIIFSLVIKVGVLILISFGMSSMWEAVFADVGVTLIAVLNSMRALKL</sequence>
<dbReference type="SUPFAM" id="SSF55008">
    <property type="entry name" value="HMA, heavy metal-associated domain"/>
    <property type="match status" value="2"/>
</dbReference>
<dbReference type="InterPro" id="IPR023214">
    <property type="entry name" value="HAD_sf"/>
</dbReference>
<dbReference type="SFLD" id="SFLDF00027">
    <property type="entry name" value="p-type_atpase"/>
    <property type="match status" value="1"/>
</dbReference>
<dbReference type="GO" id="GO:0046872">
    <property type="term" value="F:metal ion binding"/>
    <property type="evidence" value="ECO:0007669"/>
    <property type="project" value="UniProtKB-KW"/>
</dbReference>
<dbReference type="PRINTS" id="PR00941">
    <property type="entry name" value="CDATPASE"/>
</dbReference>
<dbReference type="InterPro" id="IPR001757">
    <property type="entry name" value="P_typ_ATPase"/>
</dbReference>
<evidence type="ECO:0000256" key="16">
    <source>
        <dbReference type="ARBA" id="ARBA00049338"/>
    </source>
</evidence>
<keyword evidence="11" id="KW-0460">Magnesium</keyword>
<keyword evidence="12" id="KW-1278">Translocase</keyword>
<evidence type="ECO:0000256" key="12">
    <source>
        <dbReference type="ARBA" id="ARBA00022967"/>
    </source>
</evidence>
<comment type="catalytic activity">
    <reaction evidence="15">
        <text>Zn(2+)(in) + ATP + H2O = Zn(2+)(out) + ADP + phosphate + H(+)</text>
        <dbReference type="Rhea" id="RHEA:20621"/>
        <dbReference type="ChEBI" id="CHEBI:15377"/>
        <dbReference type="ChEBI" id="CHEBI:15378"/>
        <dbReference type="ChEBI" id="CHEBI:29105"/>
        <dbReference type="ChEBI" id="CHEBI:30616"/>
        <dbReference type="ChEBI" id="CHEBI:43474"/>
        <dbReference type="ChEBI" id="CHEBI:456216"/>
        <dbReference type="EC" id="7.2.2.12"/>
    </reaction>
</comment>
<dbReference type="InterPro" id="IPR027256">
    <property type="entry name" value="P-typ_ATPase_IB"/>
</dbReference>
<dbReference type="InterPro" id="IPR059000">
    <property type="entry name" value="ATPase_P-type_domA"/>
</dbReference>
<dbReference type="NCBIfam" id="TIGR01494">
    <property type="entry name" value="ATPase_P-type"/>
    <property type="match status" value="1"/>
</dbReference>
<dbReference type="Gene3D" id="3.40.50.1000">
    <property type="entry name" value="HAD superfamily/HAD-like"/>
    <property type="match status" value="1"/>
</dbReference>
<dbReference type="GO" id="GO:0005886">
    <property type="term" value="C:plasma membrane"/>
    <property type="evidence" value="ECO:0007669"/>
    <property type="project" value="UniProtKB-SubCell"/>
</dbReference>
<feature type="domain" description="HMA" evidence="18">
    <location>
        <begin position="3"/>
        <end position="72"/>
    </location>
</feature>
<dbReference type="Pfam" id="PF00122">
    <property type="entry name" value="E1-E2_ATPase"/>
    <property type="match status" value="1"/>
</dbReference>